<evidence type="ECO:0000256" key="5">
    <source>
        <dbReference type="ARBA" id="ARBA00023118"/>
    </source>
</evidence>
<name>B7KB37_GLOC7</name>
<dbReference type="EMBL" id="CP001291">
    <property type="protein sequence ID" value="ACK70147.1"/>
    <property type="molecule type" value="Genomic_DNA"/>
</dbReference>
<dbReference type="InterPro" id="IPR017575">
    <property type="entry name" value="CRISPR-assoc_helicase_Cas3"/>
</dbReference>
<evidence type="ECO:0000313" key="10">
    <source>
        <dbReference type="Proteomes" id="UP000002384"/>
    </source>
</evidence>
<evidence type="ECO:0000256" key="4">
    <source>
        <dbReference type="ARBA" id="ARBA00022840"/>
    </source>
</evidence>
<keyword evidence="4" id="KW-0067">ATP-binding</keyword>
<evidence type="ECO:0000313" key="9">
    <source>
        <dbReference type="EMBL" id="ACK70147.1"/>
    </source>
</evidence>
<dbReference type="InterPro" id="IPR014001">
    <property type="entry name" value="Helicase_ATP-bd"/>
</dbReference>
<evidence type="ECO:0000259" key="8">
    <source>
        <dbReference type="PROSITE" id="PS51194"/>
    </source>
</evidence>
<sequence length="726" mass="84008">MQIHLKPLYSKLNAGVGNCPLECTQQCRVRKESTLGKDSNYPCPLSLHQAETCAEILQGDADIIFNTSATGDGKSLAAYLAALIKPDFQIMGLYPTIELIEDQYRHLEGCYQLFDINQRDNVDFNTWCNLLYGSELAKRVKESEKNKFQELWRMIKSSRITSPILLTNPDIFHLITHSRYLDIAYDPFNLIGTLARDIDLWVFDEFHIFGAHQETAVLNSLLLIKSTQQKPKKFLFTSATPKEDFIKHLKQAGFNPKIIGGQDYYTDQKTDELKFRPIIQPIKLEFVQLPENDTLLWLQESKDTIQQLLQKEVKGRGLIIVNSVALAGKIVRQLRDLFEDQIRVEEISGRISRKQRKETQEALINELKPVLVVGTSAVDVGVDFKIHLLIFETSDSATVTQRLGRLGRHKGFSNYHAFILIPKRTPWILSRLEKEFTAGETYSRPEFQEKIETCLNAPQEFWQYRYRWGIKQVQGMLHQLSKGNKERQGVMQPVVDKMKASLIKLYPGLNSFNYWQDNPKNPLQKMTQEQLLSFRGSSNLQAAVWDNANHNHNFYTYDLLRLLPYTEVEVIDRETFTHAAQLAGHIEEEFPDEYIQVYLKIHQDSWLEQRQEIELKTKLDPDILKTCTLSILSKMSIINHPQASEINAYLNRKKILAFLIPLANNSHWDIKQMLYLKPTFGLYQLTDLDNQRYACAFNHDALLLDALAQCKKLKEYCQAHSQPLFF</sequence>
<comment type="similarity">
    <text evidence="6">Belongs to the DEAD box helicase family.</text>
</comment>
<feature type="domain" description="Helicase ATP-binding" evidence="7">
    <location>
        <begin position="55"/>
        <end position="259"/>
    </location>
</feature>
<dbReference type="GO" id="GO:0051607">
    <property type="term" value="P:defense response to virus"/>
    <property type="evidence" value="ECO:0007669"/>
    <property type="project" value="UniProtKB-KW"/>
</dbReference>
<proteinExistence type="inferred from homology"/>
<dbReference type="SUPFAM" id="SSF52540">
    <property type="entry name" value="P-loop containing nucleoside triphosphate hydrolases"/>
    <property type="match status" value="1"/>
</dbReference>
<dbReference type="OrthoDB" id="415697at2"/>
<dbReference type="Gene3D" id="3.40.50.300">
    <property type="entry name" value="P-loop containing nucleotide triphosphate hydrolases"/>
    <property type="match status" value="2"/>
</dbReference>
<evidence type="ECO:0000256" key="3">
    <source>
        <dbReference type="ARBA" id="ARBA00022806"/>
    </source>
</evidence>
<keyword evidence="5" id="KW-0051">Antiviral defense</keyword>
<dbReference type="AlphaFoldDB" id="B7KB37"/>
<keyword evidence="3" id="KW-0347">Helicase</keyword>
<dbReference type="InterPro" id="IPR027417">
    <property type="entry name" value="P-loop_NTPase"/>
</dbReference>
<organism evidence="9 10">
    <name type="scientific">Gloeothece citriformis (strain PCC 7424)</name>
    <name type="common">Cyanothece sp. (strain PCC 7424)</name>
    <dbReference type="NCBI Taxonomy" id="65393"/>
    <lineage>
        <taxon>Bacteria</taxon>
        <taxon>Bacillati</taxon>
        <taxon>Cyanobacteriota</taxon>
        <taxon>Cyanophyceae</taxon>
        <taxon>Oscillatoriophycideae</taxon>
        <taxon>Chroococcales</taxon>
        <taxon>Aphanothecaceae</taxon>
        <taxon>Gloeothece</taxon>
        <taxon>Gloeothece citriformis</taxon>
    </lineage>
</organism>
<dbReference type="GO" id="GO:0005524">
    <property type="term" value="F:ATP binding"/>
    <property type="evidence" value="ECO:0007669"/>
    <property type="project" value="UniProtKB-KW"/>
</dbReference>
<dbReference type="GO" id="GO:0005829">
    <property type="term" value="C:cytosol"/>
    <property type="evidence" value="ECO:0007669"/>
    <property type="project" value="TreeGrafter"/>
</dbReference>
<dbReference type="InterPro" id="IPR054712">
    <property type="entry name" value="Cas3-like_dom"/>
</dbReference>
<protein>
    <submittedName>
        <fullName evidence="9">CRISPR-associated helicase, Cyano-type</fullName>
    </submittedName>
</protein>
<dbReference type="KEGG" id="cyc:PCC7424_1712"/>
<dbReference type="InterPro" id="IPR050079">
    <property type="entry name" value="DEAD_box_RNA_helicase"/>
</dbReference>
<evidence type="ECO:0000259" key="7">
    <source>
        <dbReference type="PROSITE" id="PS51192"/>
    </source>
</evidence>
<dbReference type="NCBIfam" id="TIGR03158">
    <property type="entry name" value="cas3_cyano"/>
    <property type="match status" value="1"/>
</dbReference>
<gene>
    <name evidence="9" type="ordered locus">PCC7424_1712</name>
</gene>
<dbReference type="InterPro" id="IPR011545">
    <property type="entry name" value="DEAD/DEAH_box_helicase_dom"/>
</dbReference>
<accession>B7KB37</accession>
<dbReference type="RefSeq" id="WP_012599090.1">
    <property type="nucleotide sequence ID" value="NC_011729.1"/>
</dbReference>
<evidence type="ECO:0000256" key="6">
    <source>
        <dbReference type="ARBA" id="ARBA00038437"/>
    </source>
</evidence>
<dbReference type="HOGENOM" id="CLU_382982_0_0_3"/>
<dbReference type="Pfam" id="PF22590">
    <property type="entry name" value="Cas3-like_C_2"/>
    <property type="match status" value="1"/>
</dbReference>
<dbReference type="GO" id="GO:0003676">
    <property type="term" value="F:nucleic acid binding"/>
    <property type="evidence" value="ECO:0007669"/>
    <property type="project" value="InterPro"/>
</dbReference>
<dbReference type="GO" id="GO:0016787">
    <property type="term" value="F:hydrolase activity"/>
    <property type="evidence" value="ECO:0007669"/>
    <property type="project" value="UniProtKB-KW"/>
</dbReference>
<dbReference type="PROSITE" id="PS51192">
    <property type="entry name" value="HELICASE_ATP_BIND_1"/>
    <property type="match status" value="1"/>
</dbReference>
<dbReference type="PANTHER" id="PTHR47959">
    <property type="entry name" value="ATP-DEPENDENT RNA HELICASE RHLE-RELATED"/>
    <property type="match status" value="1"/>
</dbReference>
<reference evidence="10" key="1">
    <citation type="journal article" date="2011" name="MBio">
        <title>Novel metabolic attributes of the genus Cyanothece, comprising a group of unicellular nitrogen-fixing Cyanobacteria.</title>
        <authorList>
            <person name="Bandyopadhyay A."/>
            <person name="Elvitigala T."/>
            <person name="Welsh E."/>
            <person name="Stockel J."/>
            <person name="Liberton M."/>
            <person name="Min H."/>
            <person name="Sherman L.A."/>
            <person name="Pakrasi H.B."/>
        </authorList>
    </citation>
    <scope>NUCLEOTIDE SEQUENCE [LARGE SCALE GENOMIC DNA]</scope>
    <source>
        <strain evidence="10">PCC 7424</strain>
    </source>
</reference>
<dbReference type="Proteomes" id="UP000002384">
    <property type="component" value="Chromosome"/>
</dbReference>
<dbReference type="SMART" id="SM00487">
    <property type="entry name" value="DEXDc"/>
    <property type="match status" value="1"/>
</dbReference>
<dbReference type="PROSITE" id="PS51194">
    <property type="entry name" value="HELICASE_CTER"/>
    <property type="match status" value="1"/>
</dbReference>
<dbReference type="GO" id="GO:0003724">
    <property type="term" value="F:RNA helicase activity"/>
    <property type="evidence" value="ECO:0007669"/>
    <property type="project" value="TreeGrafter"/>
</dbReference>
<feature type="domain" description="Helicase C-terminal" evidence="8">
    <location>
        <begin position="304"/>
        <end position="452"/>
    </location>
</feature>
<dbReference type="InterPro" id="IPR001650">
    <property type="entry name" value="Helicase_C-like"/>
</dbReference>
<keyword evidence="2" id="KW-0378">Hydrolase</keyword>
<dbReference type="STRING" id="65393.PCC7424_1712"/>
<keyword evidence="10" id="KW-1185">Reference proteome</keyword>
<dbReference type="PANTHER" id="PTHR47959:SF13">
    <property type="entry name" value="ATP-DEPENDENT RNA HELICASE RHLE"/>
    <property type="match status" value="1"/>
</dbReference>
<keyword evidence="1" id="KW-0547">Nucleotide-binding</keyword>
<evidence type="ECO:0000256" key="2">
    <source>
        <dbReference type="ARBA" id="ARBA00022801"/>
    </source>
</evidence>
<dbReference type="Pfam" id="PF00270">
    <property type="entry name" value="DEAD"/>
    <property type="match status" value="1"/>
</dbReference>
<dbReference type="eggNOG" id="COG1203">
    <property type="taxonomic scope" value="Bacteria"/>
</dbReference>
<evidence type="ECO:0000256" key="1">
    <source>
        <dbReference type="ARBA" id="ARBA00022741"/>
    </source>
</evidence>
<dbReference type="SMART" id="SM00490">
    <property type="entry name" value="HELICc"/>
    <property type="match status" value="1"/>
</dbReference>